<dbReference type="InterPro" id="IPR036866">
    <property type="entry name" value="RibonucZ/Hydroxyglut_hydro"/>
</dbReference>
<proteinExistence type="predicted"/>
<keyword evidence="11" id="KW-1185">Reference proteome</keyword>
<feature type="transmembrane region" description="Helical" evidence="6">
    <location>
        <begin position="358"/>
        <end position="375"/>
    </location>
</feature>
<dbReference type="InterPro" id="IPR001279">
    <property type="entry name" value="Metallo-B-lactamas"/>
</dbReference>
<feature type="transmembrane region" description="Helical" evidence="6">
    <location>
        <begin position="407"/>
        <end position="425"/>
    </location>
</feature>
<dbReference type="Pfam" id="PF03772">
    <property type="entry name" value="Competence"/>
    <property type="match status" value="1"/>
</dbReference>
<evidence type="ECO:0000256" key="3">
    <source>
        <dbReference type="ARBA" id="ARBA00022692"/>
    </source>
</evidence>
<feature type="transmembrane region" description="Helical" evidence="6">
    <location>
        <begin position="284"/>
        <end position="305"/>
    </location>
</feature>
<evidence type="ECO:0000256" key="1">
    <source>
        <dbReference type="ARBA" id="ARBA00004651"/>
    </source>
</evidence>
<dbReference type="Gene3D" id="3.60.15.10">
    <property type="entry name" value="Ribonuclease Z/Hydroxyacylglutathione hydrolase-like"/>
    <property type="match status" value="1"/>
</dbReference>
<dbReference type="CDD" id="cd07731">
    <property type="entry name" value="ComA-like_MBL-fold"/>
    <property type="match status" value="1"/>
</dbReference>
<evidence type="ECO:0000256" key="5">
    <source>
        <dbReference type="ARBA" id="ARBA00023136"/>
    </source>
</evidence>
<dbReference type="Pfam" id="PF13567">
    <property type="entry name" value="DUF4131"/>
    <property type="match status" value="1"/>
</dbReference>
<dbReference type="PANTHER" id="PTHR30619:SF1">
    <property type="entry name" value="RECOMBINATION PROTEIN 2"/>
    <property type="match status" value="1"/>
</dbReference>
<dbReference type="InterPro" id="IPR025405">
    <property type="entry name" value="DUF4131"/>
</dbReference>
<dbReference type="AlphaFoldDB" id="A0A222FLT8"/>
<dbReference type="Proteomes" id="UP000202440">
    <property type="component" value="Chromosome"/>
</dbReference>
<dbReference type="InterPro" id="IPR052159">
    <property type="entry name" value="Competence_DNA_uptake"/>
</dbReference>
<feature type="domain" description="Metallo-beta-lactamase" evidence="7">
    <location>
        <begin position="526"/>
        <end position="725"/>
    </location>
</feature>
<dbReference type="InterPro" id="IPR035681">
    <property type="entry name" value="ComA-like_MBL"/>
</dbReference>
<evidence type="ECO:0000259" key="8">
    <source>
        <dbReference type="Pfam" id="PF03772"/>
    </source>
</evidence>
<name>A0A222FLT8_9GAMM</name>
<comment type="subcellular location">
    <subcellularLocation>
        <location evidence="1">Cell membrane</location>
        <topology evidence="1">Multi-pass membrane protein</topology>
    </subcellularLocation>
</comment>
<protein>
    <submittedName>
        <fullName evidence="10">DNA internalization-related competence protein ComEC/Rec2</fullName>
    </submittedName>
</protein>
<dbReference type="KEGG" id="bsan:CHH28_15465"/>
<dbReference type="RefSeq" id="WP_094061159.1">
    <property type="nucleotide sequence ID" value="NZ_CP022530.1"/>
</dbReference>
<feature type="transmembrane region" description="Helical" evidence="6">
    <location>
        <begin position="473"/>
        <end position="492"/>
    </location>
</feature>
<feature type="transmembrane region" description="Helical" evidence="6">
    <location>
        <begin position="432"/>
        <end position="453"/>
    </location>
</feature>
<dbReference type="EMBL" id="CP022530">
    <property type="protein sequence ID" value="ASP39985.1"/>
    <property type="molecule type" value="Genomic_DNA"/>
</dbReference>
<feature type="domain" description="ComEC/Rec2-related protein" evidence="8">
    <location>
        <begin position="219"/>
        <end position="492"/>
    </location>
</feature>
<feature type="transmembrane region" description="Helical" evidence="6">
    <location>
        <begin position="57"/>
        <end position="76"/>
    </location>
</feature>
<keyword evidence="5 6" id="KW-0472">Membrane</keyword>
<sequence length="779" mass="88336">MAKAKDGAVLQRVFINKTVADGSQPPAGSYCLPGLLLCGLLLGSLVLPWLALLALPLTFGSPRWALVFLLAFGWSYQEVQQRLVQRLPLAQNQQLRLLEGHVLARTESERSQRLLLQLSPEFDNHAPQLRRIRVSYYGARQLQVGDRMLAEVKLRAPRNLANGLAFDYEVWLLARGIDAGGYVRAIRSLDRPGLPRRESWRQQWLQQVPVELRPWLIGLVFADSQALAAPWWRQGQRTGTVHLFVVSGLHLALVAALGWGVSLLLARLLAAVRRPAQQRRLSMFVPKLLLPTVLMLAVVAFYLWLSMGGIAVWRAWLMMALASVWWLSQRRWQPLQLLLWVAVVLLLDNPLAHQLAGFAMSLLVVLGLVLVFWGRHTTRWSWFWLPSWAAWWMLLPLLMLWLQPLGIWQWLANLLAVPLVSLSLLPGLLLRALLAALAWDGALVWWLDAALLFVVDGLRQWLNWVVSHSDASWARLPMVFYSLWWGWGWLLWRGLSPKLAIGGTAVLLLLLAWPSRPTAQLRFLDVGQGLSMVAVAEQALVYDLGARWSPRFNMGEAVVVPTLRDLSVTQLSTLVVSHSDNDHAGGLTGLLHWYQPQVLWGGQPERHEVPMRDCHAWTQTELAHDLQVSPWYLVNDNLRYRFFPIAAAWRDNDNNHSCVMQLRWFEHTILLPGDIEYSVEQQLVAQYGEQLRADWLVVGHHGSRGSTSKAWLNAVQPRFAVISAGWQNRFGHPHDEVLSRLSSQGVMVWRTDQQGGLAVSPSGEHHGLRMTPLSLWQNR</sequence>
<dbReference type="NCBIfam" id="TIGR00360">
    <property type="entry name" value="ComEC_N-term"/>
    <property type="match status" value="1"/>
</dbReference>
<accession>A0A222FLT8</accession>
<dbReference type="NCBIfam" id="TIGR00361">
    <property type="entry name" value="ComEC_Rec2"/>
    <property type="match status" value="1"/>
</dbReference>
<reference evidence="10 11" key="1">
    <citation type="submission" date="2017-07" db="EMBL/GenBank/DDBJ databases">
        <title>Annotated genome sequence of Bacterioplanes sanyensis isolated from Red Sea.</title>
        <authorList>
            <person name="Rehman Z.U."/>
        </authorList>
    </citation>
    <scope>NUCLEOTIDE SEQUENCE [LARGE SCALE GENOMIC DNA]</scope>
    <source>
        <strain evidence="10 11">NV9</strain>
    </source>
</reference>
<keyword evidence="3 6" id="KW-0812">Transmembrane</keyword>
<dbReference type="InterPro" id="IPR004477">
    <property type="entry name" value="ComEC_N"/>
</dbReference>
<dbReference type="Pfam" id="PF00753">
    <property type="entry name" value="Lactamase_B"/>
    <property type="match status" value="1"/>
</dbReference>
<feature type="transmembrane region" description="Helical" evidence="6">
    <location>
        <begin position="311"/>
        <end position="328"/>
    </location>
</feature>
<gene>
    <name evidence="10" type="ORF">CHH28_15465</name>
</gene>
<feature type="domain" description="DUF4131" evidence="9">
    <location>
        <begin position="37"/>
        <end position="187"/>
    </location>
</feature>
<keyword evidence="4 6" id="KW-1133">Transmembrane helix</keyword>
<keyword evidence="2" id="KW-1003">Cell membrane</keyword>
<evidence type="ECO:0000256" key="4">
    <source>
        <dbReference type="ARBA" id="ARBA00022989"/>
    </source>
</evidence>
<evidence type="ECO:0000259" key="9">
    <source>
        <dbReference type="Pfam" id="PF13567"/>
    </source>
</evidence>
<organism evidence="10 11">
    <name type="scientific">Bacterioplanes sanyensis</name>
    <dbReference type="NCBI Taxonomy" id="1249553"/>
    <lineage>
        <taxon>Bacteria</taxon>
        <taxon>Pseudomonadati</taxon>
        <taxon>Pseudomonadota</taxon>
        <taxon>Gammaproteobacteria</taxon>
        <taxon>Oceanospirillales</taxon>
        <taxon>Oceanospirillaceae</taxon>
        <taxon>Bacterioplanes</taxon>
    </lineage>
</organism>
<feature type="transmembrane region" description="Helical" evidence="6">
    <location>
        <begin position="30"/>
        <end position="51"/>
    </location>
</feature>
<dbReference type="GO" id="GO:0030420">
    <property type="term" value="P:establishment of competence for transformation"/>
    <property type="evidence" value="ECO:0007669"/>
    <property type="project" value="InterPro"/>
</dbReference>
<dbReference type="GO" id="GO:0005886">
    <property type="term" value="C:plasma membrane"/>
    <property type="evidence" value="ECO:0007669"/>
    <property type="project" value="UniProtKB-SubCell"/>
</dbReference>
<feature type="transmembrane region" description="Helical" evidence="6">
    <location>
        <begin position="499"/>
        <end position="515"/>
    </location>
</feature>
<feature type="transmembrane region" description="Helical" evidence="6">
    <location>
        <begin position="244"/>
        <end position="272"/>
    </location>
</feature>
<dbReference type="OrthoDB" id="9761531at2"/>
<dbReference type="PANTHER" id="PTHR30619">
    <property type="entry name" value="DNA INTERNALIZATION/COMPETENCE PROTEIN COMEC/REC2"/>
    <property type="match status" value="1"/>
</dbReference>
<evidence type="ECO:0000313" key="10">
    <source>
        <dbReference type="EMBL" id="ASP39985.1"/>
    </source>
</evidence>
<evidence type="ECO:0000259" key="7">
    <source>
        <dbReference type="Pfam" id="PF00753"/>
    </source>
</evidence>
<evidence type="ECO:0000256" key="2">
    <source>
        <dbReference type="ARBA" id="ARBA00022475"/>
    </source>
</evidence>
<dbReference type="SUPFAM" id="SSF56281">
    <property type="entry name" value="Metallo-hydrolase/oxidoreductase"/>
    <property type="match status" value="1"/>
</dbReference>
<feature type="transmembrane region" description="Helical" evidence="6">
    <location>
        <begin position="382"/>
        <end position="401"/>
    </location>
</feature>
<evidence type="ECO:0000313" key="11">
    <source>
        <dbReference type="Proteomes" id="UP000202440"/>
    </source>
</evidence>
<evidence type="ECO:0000256" key="6">
    <source>
        <dbReference type="SAM" id="Phobius"/>
    </source>
</evidence>
<dbReference type="InterPro" id="IPR004797">
    <property type="entry name" value="Competence_ComEC/Rec2"/>
</dbReference>